<feature type="compositionally biased region" description="Polar residues" evidence="1">
    <location>
        <begin position="327"/>
        <end position="341"/>
    </location>
</feature>
<feature type="compositionally biased region" description="Low complexity" evidence="1">
    <location>
        <begin position="372"/>
        <end position="415"/>
    </location>
</feature>
<gene>
    <name evidence="3" type="primary">Contig16662.g17746</name>
    <name evidence="3" type="ORF">STYLEM_7164</name>
</gene>
<dbReference type="GO" id="GO:0003677">
    <property type="term" value="F:DNA binding"/>
    <property type="evidence" value="ECO:0007669"/>
    <property type="project" value="InterPro"/>
</dbReference>
<organism evidence="3 4">
    <name type="scientific">Stylonychia lemnae</name>
    <name type="common">Ciliate</name>
    <dbReference type="NCBI Taxonomy" id="5949"/>
    <lineage>
        <taxon>Eukaryota</taxon>
        <taxon>Sar</taxon>
        <taxon>Alveolata</taxon>
        <taxon>Ciliophora</taxon>
        <taxon>Intramacronucleata</taxon>
        <taxon>Spirotrichea</taxon>
        <taxon>Stichotrichia</taxon>
        <taxon>Sporadotrichida</taxon>
        <taxon>Oxytrichidae</taxon>
        <taxon>Stylonychinae</taxon>
        <taxon>Stylonychia</taxon>
    </lineage>
</organism>
<keyword evidence="4" id="KW-1185">Reference proteome</keyword>
<feature type="compositionally biased region" description="Low complexity" evidence="1">
    <location>
        <begin position="476"/>
        <end position="485"/>
    </location>
</feature>
<keyword evidence="2" id="KW-1133">Transmembrane helix</keyword>
<dbReference type="InParanoid" id="A0A078A7G4"/>
<feature type="transmembrane region" description="Helical" evidence="2">
    <location>
        <begin position="255"/>
        <end position="276"/>
    </location>
</feature>
<feature type="region of interest" description="Disordered" evidence="1">
    <location>
        <begin position="304"/>
        <end position="451"/>
    </location>
</feature>
<dbReference type="OrthoDB" id="10574511at2759"/>
<feature type="transmembrane region" description="Helical" evidence="2">
    <location>
        <begin position="38"/>
        <end position="61"/>
    </location>
</feature>
<dbReference type="Proteomes" id="UP000039865">
    <property type="component" value="Unassembled WGS sequence"/>
</dbReference>
<feature type="transmembrane region" description="Helical" evidence="2">
    <location>
        <begin position="73"/>
        <end position="101"/>
    </location>
</feature>
<keyword evidence="2" id="KW-0472">Membrane</keyword>
<feature type="compositionally biased region" description="Low complexity" evidence="1">
    <location>
        <begin position="432"/>
        <end position="451"/>
    </location>
</feature>
<dbReference type="EMBL" id="CCKQ01006850">
    <property type="protein sequence ID" value="CDW78190.1"/>
    <property type="molecule type" value="Genomic_DNA"/>
</dbReference>
<protein>
    <submittedName>
        <fullName evidence="3">Tetraspanin family protein</fullName>
    </submittedName>
</protein>
<evidence type="ECO:0000256" key="2">
    <source>
        <dbReference type="SAM" id="Phobius"/>
    </source>
</evidence>
<dbReference type="AlphaFoldDB" id="A0A078A7G4"/>
<evidence type="ECO:0000313" key="3">
    <source>
        <dbReference type="EMBL" id="CDW78190.1"/>
    </source>
</evidence>
<dbReference type="GO" id="GO:0006355">
    <property type="term" value="P:regulation of DNA-templated transcription"/>
    <property type="evidence" value="ECO:0007669"/>
    <property type="project" value="InterPro"/>
</dbReference>
<name>A0A078A7G4_STYLE</name>
<dbReference type="Gene3D" id="2.30.31.10">
    <property type="entry name" value="Transcriptional Coactivator Pc4, Chain A"/>
    <property type="match status" value="1"/>
</dbReference>
<keyword evidence="2" id="KW-0812">Transmembrane</keyword>
<evidence type="ECO:0000313" key="4">
    <source>
        <dbReference type="Proteomes" id="UP000039865"/>
    </source>
</evidence>
<accession>A0A078A7G4</accession>
<dbReference type="InterPro" id="IPR009044">
    <property type="entry name" value="ssDNA-bd_transcriptional_reg"/>
</dbReference>
<reference evidence="3 4" key="1">
    <citation type="submission" date="2014-06" db="EMBL/GenBank/DDBJ databases">
        <authorList>
            <person name="Swart Estienne"/>
        </authorList>
    </citation>
    <scope>NUCLEOTIDE SEQUENCE [LARGE SCALE GENOMIC DNA]</scope>
    <source>
        <strain evidence="3 4">130c</strain>
    </source>
</reference>
<evidence type="ECO:0000256" key="1">
    <source>
        <dbReference type="SAM" id="MobiDB-lite"/>
    </source>
</evidence>
<feature type="region of interest" description="Disordered" evidence="1">
    <location>
        <begin position="476"/>
        <end position="496"/>
    </location>
</feature>
<proteinExistence type="predicted"/>
<dbReference type="SUPFAM" id="SSF54447">
    <property type="entry name" value="ssDNA-binding transcriptional regulator domain"/>
    <property type="match status" value="1"/>
</dbReference>
<sequence length="695" mass="79985">MCCITGCASFSMYWAIKAKKMNIWLSYGKFLPENLSDLTFYLGIVLGCLLTFLFFIGILLVTRIKHCIISCPVIIIICQGAHDLIQFGVCTFIIFIVYYMLGILSLAAGFYGKEAFTDYCNNRDLDYWSGFALFDYVKEIDNTYLELNKQLMCTDICPCSKYNERAYQGYNFTAKNFSGSNKNVIKCIEGNQYSDKWDYDVLNYLQELEKNYKCSGLCSAQTFLMFTDFTEIPNKASCYSSIGGELERDMGNMGYVFLSCGTFVFCAWFCAFGLCFRDKQAKELREHIRAKKYIMEGTMDNSEIGGLQSHQDGVNDVTKGGGDDENLVQNQTIDQSLNNVIHSKADKKSNRKTQRQKAFNNNNNNPVYTKKNQYNNENSGNQNSSQYPKQFKPYGQNQQYKQNPNYQKNNSSQSYFDGDSTSPSYGFKENESGSQQGNFNNTGGFKNNYQKNNQYQSNYQEGNANSYQQKNQYSYQQNNDQVQYQRAPSRKPRGGQFKMFFPKPFTISRTNMILSVEVKPAVFELKQIRASSQNQSYISPKNGYICFHFSHIDDQEHVQNETRKTFVMTMGQVRQILDIDPDSKYKKGYVTDATDIESEEKDGEEVFFSFQKQNSQNILNMKVKEMESNRQYQFTYFEVVNNSDIQHTMSIDITAGELKVIQILVRYAMPSLLGWNGALDPKVCGLFFKNTQLDY</sequence>